<name>D5ACB5_PICSI</name>
<organism evidence="1">
    <name type="scientific">Picea sitchensis</name>
    <name type="common">Sitka spruce</name>
    <name type="synonym">Pinus sitchensis</name>
    <dbReference type="NCBI Taxonomy" id="3332"/>
    <lineage>
        <taxon>Eukaryota</taxon>
        <taxon>Viridiplantae</taxon>
        <taxon>Streptophyta</taxon>
        <taxon>Embryophyta</taxon>
        <taxon>Tracheophyta</taxon>
        <taxon>Spermatophyta</taxon>
        <taxon>Pinopsida</taxon>
        <taxon>Pinidae</taxon>
        <taxon>Conifers I</taxon>
        <taxon>Pinales</taxon>
        <taxon>Pinaceae</taxon>
        <taxon>Picea</taxon>
    </lineage>
</organism>
<proteinExistence type="evidence at transcript level"/>
<evidence type="ECO:0000313" key="1">
    <source>
        <dbReference type="EMBL" id="ADE77184.1"/>
    </source>
</evidence>
<dbReference type="EMBL" id="BT123889">
    <property type="protein sequence ID" value="ADE77184.1"/>
    <property type="molecule type" value="mRNA"/>
</dbReference>
<dbReference type="AlphaFoldDB" id="D5ACB5"/>
<sequence length="55" mass="6743">MREERLRLNRADLGLYINKQKAEHLKPWSRRKAMCAEERRDVCRNEGRQECQITR</sequence>
<protein>
    <submittedName>
        <fullName evidence="1">Uncharacterized protein</fullName>
    </submittedName>
</protein>
<accession>D5ACB5</accession>
<reference evidence="1" key="1">
    <citation type="submission" date="2010-04" db="EMBL/GenBank/DDBJ databases">
        <authorList>
            <person name="Reid K.E."/>
            <person name="Liao N."/>
            <person name="Chan S."/>
            <person name="Docking R."/>
            <person name="Taylor G."/>
            <person name="Moore R."/>
            <person name="Mayo M."/>
            <person name="Munro S."/>
            <person name="King J."/>
            <person name="Yanchuk A."/>
            <person name="Holt R."/>
            <person name="Jones S."/>
            <person name="Marra M."/>
            <person name="Ritland C.E."/>
            <person name="Ritland K."/>
            <person name="Bohlmann J."/>
        </authorList>
    </citation>
    <scope>NUCLEOTIDE SEQUENCE</scope>
    <source>
        <tissue evidence="1">Bud</tissue>
    </source>
</reference>